<evidence type="ECO:0000256" key="5">
    <source>
        <dbReference type="ARBA" id="ARBA00022679"/>
    </source>
</evidence>
<feature type="transmembrane region" description="Helical" evidence="14">
    <location>
        <begin position="161"/>
        <end position="190"/>
    </location>
</feature>
<dbReference type="AlphaFoldDB" id="A0A564YK88"/>
<keyword evidence="7 14" id="KW-1133">Transmembrane helix</keyword>
<evidence type="ECO:0000256" key="8">
    <source>
        <dbReference type="ARBA" id="ARBA00023098"/>
    </source>
</evidence>
<comment type="pathway">
    <text evidence="13">Phospholipid metabolism.</text>
</comment>
<dbReference type="SUPFAM" id="SSF69593">
    <property type="entry name" value="Glycerol-3-phosphate (1)-acyltransferase"/>
    <property type="match status" value="1"/>
</dbReference>
<comment type="pathway">
    <text evidence="2">Lipid metabolism.</text>
</comment>
<evidence type="ECO:0000256" key="7">
    <source>
        <dbReference type="ARBA" id="ARBA00022989"/>
    </source>
</evidence>
<dbReference type="PANTHER" id="PTHR23063">
    <property type="entry name" value="PHOSPHOLIPID ACYLTRANSFERASE"/>
    <property type="match status" value="1"/>
</dbReference>
<comment type="subcellular location">
    <subcellularLocation>
        <location evidence="1">Membrane</location>
    </subcellularLocation>
</comment>
<evidence type="ECO:0000256" key="14">
    <source>
        <dbReference type="SAM" id="Phobius"/>
    </source>
</evidence>
<dbReference type="GO" id="GO:0016020">
    <property type="term" value="C:membrane"/>
    <property type="evidence" value="ECO:0007669"/>
    <property type="project" value="UniProtKB-SubCell"/>
</dbReference>
<keyword evidence="17" id="KW-1185">Reference proteome</keyword>
<sequence>MIWAVVLAGYLAIVPIFVLTCVLLIFLDIHILPRIYISILDPIMSYTARQMGKRSMSTASLQSAEEDDKNSTNNYVDGNLIEREVTLVEGSIQLSDDFKNQEKGFKLHLPMYLLKSGVEAIIEDDVTKRFSSAELRVWNLLGRNQNYYFHNTSCKRTLTALWFLGFVIRYVFLFPSRLAVCLVGVALTYICGIVKNAYPNTRLGKWLAGPGYQRCMRLNLCPYAAIIRFHNPENRPKPNTICVANHTTPVDFTVLASDNTYAIIGQRQGGFFGLVENVLSCAVPTIWFDRGEVFDRSAVTDRMKEHVATPGALPILIFPEGTCINNTSVMKFKKGCFEVGAVIHPVAIKYDPKYADCFWNSSQDGLFHYLVKMMTSWAMVVDVWYLPPETALPGEDGISFSSRVKRKIATCGGLVDLEWDGELKRNQPKATLRIAQQKLFRDFIGAGDGEKSPKPSNSG</sequence>
<evidence type="ECO:0000313" key="16">
    <source>
        <dbReference type="EMBL" id="VUZ47013.1"/>
    </source>
</evidence>
<protein>
    <recommendedName>
        <fullName evidence="15">Phospholipid/glycerol acyltransferase domain-containing protein</fullName>
    </recommendedName>
</protein>
<evidence type="ECO:0000256" key="2">
    <source>
        <dbReference type="ARBA" id="ARBA00005189"/>
    </source>
</evidence>
<evidence type="ECO:0000313" key="17">
    <source>
        <dbReference type="Proteomes" id="UP000321570"/>
    </source>
</evidence>
<reference evidence="16 17" key="1">
    <citation type="submission" date="2019-07" db="EMBL/GenBank/DDBJ databases">
        <authorList>
            <person name="Jastrzebski P J."/>
            <person name="Paukszto L."/>
            <person name="Jastrzebski P J."/>
        </authorList>
    </citation>
    <scope>NUCLEOTIDE SEQUENCE [LARGE SCALE GENOMIC DNA]</scope>
    <source>
        <strain evidence="16 17">WMS-il1</strain>
    </source>
</reference>
<keyword evidence="9 14" id="KW-0472">Membrane</keyword>
<keyword evidence="6 14" id="KW-0812">Transmembrane</keyword>
<dbReference type="GO" id="GO:0005783">
    <property type="term" value="C:endoplasmic reticulum"/>
    <property type="evidence" value="ECO:0007669"/>
    <property type="project" value="TreeGrafter"/>
</dbReference>
<dbReference type="GO" id="GO:0008654">
    <property type="term" value="P:phospholipid biosynthetic process"/>
    <property type="evidence" value="ECO:0007669"/>
    <property type="project" value="UniProtKB-KW"/>
</dbReference>
<dbReference type="InterPro" id="IPR002123">
    <property type="entry name" value="Plipid/glycerol_acylTrfase"/>
</dbReference>
<evidence type="ECO:0000256" key="9">
    <source>
        <dbReference type="ARBA" id="ARBA00023136"/>
    </source>
</evidence>
<accession>A0A564YK88</accession>
<keyword evidence="4" id="KW-0444">Lipid biosynthesis</keyword>
<dbReference type="GO" id="GO:0019432">
    <property type="term" value="P:triglyceride biosynthetic process"/>
    <property type="evidence" value="ECO:0007669"/>
    <property type="project" value="TreeGrafter"/>
</dbReference>
<dbReference type="InterPro" id="IPR045252">
    <property type="entry name" value="LPCAT1-like"/>
</dbReference>
<keyword evidence="10" id="KW-0594">Phospholipid biosynthesis</keyword>
<dbReference type="GO" id="GO:0004366">
    <property type="term" value="F:glycerol-3-phosphate O-acyltransferase activity"/>
    <property type="evidence" value="ECO:0007669"/>
    <property type="project" value="TreeGrafter"/>
</dbReference>
<evidence type="ECO:0000256" key="13">
    <source>
        <dbReference type="ARBA" id="ARBA00025707"/>
    </source>
</evidence>
<evidence type="ECO:0000256" key="12">
    <source>
        <dbReference type="ARBA" id="ARBA00023315"/>
    </source>
</evidence>
<comment type="similarity">
    <text evidence="3">Belongs to the 1-acyl-sn-glycerol-3-phosphate acyltransferase family.</text>
</comment>
<evidence type="ECO:0000256" key="1">
    <source>
        <dbReference type="ARBA" id="ARBA00004370"/>
    </source>
</evidence>
<dbReference type="PANTHER" id="PTHR23063:SF2">
    <property type="entry name" value="GLYCEROL-3-PHOSPHATE ACYLTRANSFERASE 4, ISOFORM D-RELATED"/>
    <property type="match status" value="1"/>
</dbReference>
<proteinExistence type="inferred from homology"/>
<keyword evidence="8" id="KW-0443">Lipid metabolism</keyword>
<evidence type="ECO:0000256" key="4">
    <source>
        <dbReference type="ARBA" id="ARBA00022516"/>
    </source>
</evidence>
<evidence type="ECO:0000256" key="10">
    <source>
        <dbReference type="ARBA" id="ARBA00023209"/>
    </source>
</evidence>
<dbReference type="Pfam" id="PF01553">
    <property type="entry name" value="Acyltransferase"/>
    <property type="match status" value="1"/>
</dbReference>
<evidence type="ECO:0000256" key="11">
    <source>
        <dbReference type="ARBA" id="ARBA00023264"/>
    </source>
</evidence>
<gene>
    <name evidence="16" type="ORF">WMSIL1_LOCUS6584</name>
</gene>
<keyword evidence="11" id="KW-1208">Phospholipid metabolism</keyword>
<name>A0A564YK88_HYMDI</name>
<evidence type="ECO:0000256" key="3">
    <source>
        <dbReference type="ARBA" id="ARBA00008655"/>
    </source>
</evidence>
<dbReference type="CDD" id="cd07991">
    <property type="entry name" value="LPLAT_LPCAT1-like"/>
    <property type="match status" value="1"/>
</dbReference>
<keyword evidence="5" id="KW-0808">Transferase</keyword>
<dbReference type="Proteomes" id="UP000321570">
    <property type="component" value="Unassembled WGS sequence"/>
</dbReference>
<feature type="domain" description="Phospholipid/glycerol acyltransferase" evidence="15">
    <location>
        <begin position="240"/>
        <end position="351"/>
    </location>
</feature>
<organism evidence="16 17">
    <name type="scientific">Hymenolepis diminuta</name>
    <name type="common">Rat tapeworm</name>
    <dbReference type="NCBI Taxonomy" id="6216"/>
    <lineage>
        <taxon>Eukaryota</taxon>
        <taxon>Metazoa</taxon>
        <taxon>Spiralia</taxon>
        <taxon>Lophotrochozoa</taxon>
        <taxon>Platyhelminthes</taxon>
        <taxon>Cestoda</taxon>
        <taxon>Eucestoda</taxon>
        <taxon>Cyclophyllidea</taxon>
        <taxon>Hymenolepididae</taxon>
        <taxon>Hymenolepis</taxon>
    </lineage>
</organism>
<evidence type="ECO:0000259" key="15">
    <source>
        <dbReference type="SMART" id="SM00563"/>
    </source>
</evidence>
<dbReference type="EMBL" id="CABIJS010000222">
    <property type="protein sequence ID" value="VUZ47013.1"/>
    <property type="molecule type" value="Genomic_DNA"/>
</dbReference>
<evidence type="ECO:0000256" key="6">
    <source>
        <dbReference type="ARBA" id="ARBA00022692"/>
    </source>
</evidence>
<keyword evidence="12" id="KW-0012">Acyltransferase</keyword>
<dbReference type="SMART" id="SM00563">
    <property type="entry name" value="PlsC"/>
    <property type="match status" value="1"/>
</dbReference>
<feature type="transmembrane region" description="Helical" evidence="14">
    <location>
        <begin position="6"/>
        <end position="27"/>
    </location>
</feature>